<dbReference type="EMBL" id="GBRH01243914">
    <property type="protein sequence ID" value="JAD53981.1"/>
    <property type="molecule type" value="Transcribed_RNA"/>
</dbReference>
<reference evidence="1" key="1">
    <citation type="submission" date="2014-09" db="EMBL/GenBank/DDBJ databases">
        <authorList>
            <person name="Magalhaes I.L.F."/>
            <person name="Oliveira U."/>
            <person name="Santos F.R."/>
            <person name="Vidigal T.H.D.A."/>
            <person name="Brescovit A.D."/>
            <person name="Santos A.J."/>
        </authorList>
    </citation>
    <scope>NUCLEOTIDE SEQUENCE</scope>
    <source>
        <tissue evidence="1">Shoot tissue taken approximately 20 cm above the soil surface</tissue>
    </source>
</reference>
<protein>
    <submittedName>
        <fullName evidence="1">Uncharacterized protein</fullName>
    </submittedName>
</protein>
<name>A0A0A9QG41_ARUDO</name>
<sequence>MRDCLTQCQENLSMAFNKRRFIVTQMHLRKLVLSSSE</sequence>
<evidence type="ECO:0000313" key="1">
    <source>
        <dbReference type="EMBL" id="JAD53981.1"/>
    </source>
</evidence>
<proteinExistence type="predicted"/>
<accession>A0A0A9QG41</accession>
<dbReference type="AlphaFoldDB" id="A0A0A9QG41"/>
<reference evidence="1" key="2">
    <citation type="journal article" date="2015" name="Data Brief">
        <title>Shoot transcriptome of the giant reed, Arundo donax.</title>
        <authorList>
            <person name="Barrero R.A."/>
            <person name="Guerrero F.D."/>
            <person name="Moolhuijzen P."/>
            <person name="Goolsby J.A."/>
            <person name="Tidwell J."/>
            <person name="Bellgard S.E."/>
            <person name="Bellgard M.I."/>
        </authorList>
    </citation>
    <scope>NUCLEOTIDE SEQUENCE</scope>
    <source>
        <tissue evidence="1">Shoot tissue taken approximately 20 cm above the soil surface</tissue>
    </source>
</reference>
<organism evidence="1">
    <name type="scientific">Arundo donax</name>
    <name type="common">Giant reed</name>
    <name type="synonym">Donax arundinaceus</name>
    <dbReference type="NCBI Taxonomy" id="35708"/>
    <lineage>
        <taxon>Eukaryota</taxon>
        <taxon>Viridiplantae</taxon>
        <taxon>Streptophyta</taxon>
        <taxon>Embryophyta</taxon>
        <taxon>Tracheophyta</taxon>
        <taxon>Spermatophyta</taxon>
        <taxon>Magnoliopsida</taxon>
        <taxon>Liliopsida</taxon>
        <taxon>Poales</taxon>
        <taxon>Poaceae</taxon>
        <taxon>PACMAD clade</taxon>
        <taxon>Arundinoideae</taxon>
        <taxon>Arundineae</taxon>
        <taxon>Arundo</taxon>
    </lineage>
</organism>